<keyword evidence="5 6" id="KW-0186">Copper</keyword>
<comment type="similarity">
    <text evidence="1 6">Belongs to the copper/topaquinone oxidase family.</text>
</comment>
<comment type="PTM">
    <text evidence="6">Topaquinone (TPQ) is generated by copper-dependent autoxidation of a specific tyrosyl residue.</text>
</comment>
<dbReference type="PROSITE" id="PS01165">
    <property type="entry name" value="COPPER_AMINE_OXID_2"/>
    <property type="match status" value="1"/>
</dbReference>
<protein>
    <recommendedName>
        <fullName evidence="6">Amine oxidase</fullName>
        <ecNumber evidence="6">1.4.3.-</ecNumber>
    </recommendedName>
</protein>
<gene>
    <name evidence="12" type="primary">LOC106066558</name>
</gene>
<dbReference type="OrthoDB" id="5379943at2759"/>
<feature type="domain" description="Copper amine oxidase catalytic" evidence="9">
    <location>
        <begin position="358"/>
        <end position="765"/>
    </location>
</feature>
<dbReference type="PRINTS" id="PR00766">
    <property type="entry name" value="CUDAOXIDASE"/>
</dbReference>
<evidence type="ECO:0000256" key="7">
    <source>
        <dbReference type="SAM" id="MobiDB-lite"/>
    </source>
</evidence>
<dbReference type="Proteomes" id="UP001165740">
    <property type="component" value="Chromosome 11"/>
</dbReference>
<dbReference type="GO" id="GO:0009308">
    <property type="term" value="P:amine metabolic process"/>
    <property type="evidence" value="ECO:0007669"/>
    <property type="project" value="UniProtKB-UniRule"/>
</dbReference>
<organism evidence="11 12">
    <name type="scientific">Biomphalaria glabrata</name>
    <name type="common">Bloodfluke planorb</name>
    <name type="synonym">Freshwater snail</name>
    <dbReference type="NCBI Taxonomy" id="6526"/>
    <lineage>
        <taxon>Eukaryota</taxon>
        <taxon>Metazoa</taxon>
        <taxon>Spiralia</taxon>
        <taxon>Lophotrochozoa</taxon>
        <taxon>Mollusca</taxon>
        <taxon>Gastropoda</taxon>
        <taxon>Heterobranchia</taxon>
        <taxon>Euthyneura</taxon>
        <taxon>Panpulmonata</taxon>
        <taxon>Hygrophila</taxon>
        <taxon>Lymnaeoidea</taxon>
        <taxon>Planorbidae</taxon>
        <taxon>Biomphalaria</taxon>
    </lineage>
</organism>
<comment type="cofactor">
    <cofactor evidence="6">
        <name>Cu cation</name>
        <dbReference type="ChEBI" id="CHEBI:23378"/>
    </cofactor>
    <text evidence="6">Contains 1 topaquinone per subunit.</text>
</comment>
<evidence type="ECO:0000313" key="11">
    <source>
        <dbReference type="Proteomes" id="UP001165740"/>
    </source>
</evidence>
<evidence type="ECO:0000259" key="9">
    <source>
        <dbReference type="Pfam" id="PF01179"/>
    </source>
</evidence>
<keyword evidence="4 6" id="KW-0560">Oxidoreductase</keyword>
<keyword evidence="3 6" id="KW-0801">TPQ</keyword>
<dbReference type="RefSeq" id="XP_055860371.1">
    <property type="nucleotide sequence ID" value="XM_056004396.1"/>
</dbReference>
<keyword evidence="2 6" id="KW-0479">Metal-binding</keyword>
<dbReference type="Pfam" id="PF01179">
    <property type="entry name" value="Cu_amine_oxid"/>
    <property type="match status" value="1"/>
</dbReference>
<dbReference type="InterPro" id="IPR016182">
    <property type="entry name" value="Cu_amine_oxidase_N-reg"/>
</dbReference>
<dbReference type="Gene3D" id="2.70.98.20">
    <property type="entry name" value="Copper amine oxidase, catalytic domain"/>
    <property type="match status" value="1"/>
</dbReference>
<dbReference type="Gene3D" id="3.10.450.40">
    <property type="match status" value="2"/>
</dbReference>
<keyword evidence="11" id="KW-1185">Reference proteome</keyword>
<dbReference type="Pfam" id="PF02727">
    <property type="entry name" value="Cu_amine_oxidN2"/>
    <property type="match status" value="1"/>
</dbReference>
<feature type="domain" description="Copper amine oxidase N2-terminal" evidence="10">
    <location>
        <begin position="90"/>
        <end position="176"/>
    </location>
</feature>
<name>A0A9W2YCD6_BIOGL</name>
<evidence type="ECO:0000256" key="5">
    <source>
        <dbReference type="ARBA" id="ARBA00023008"/>
    </source>
</evidence>
<dbReference type="SUPFAM" id="SSF49998">
    <property type="entry name" value="Amine oxidase catalytic domain"/>
    <property type="match status" value="1"/>
</dbReference>
<sequence length="826" mass="92968">MWSGEKANSIATKWFWGIVAMFFVVLSVGLALALIVVTRQRDGLLNASSSSAKVSVITDDVAPTLCGSVNANNNVINLTEPDIPGPFHDLTVEEIKKLRKFLEQRPETRAARPGTVTLSSSFIFAMDLMLPKKSEVLARLKKTGDTELPRYARVIMIRGDRIPPVVEELKCGPLHNVESCRLLTVNDTSARNPVDFSLRPLLSLEFDSNGAFKYLLDKIDKELGTILMENLNATFRGCELPEDCLTFGISPVSSQLVNSTSERQLWIVPRYKLQYPSLHPTGMAILCHMKEADPMKWTFSKVWYANKIFNSATDLNSAYSTGTIAKVTMTKPVKTENVFSTEHRRGNPMPEKPQQPPTQVEPDGKRYSLNNRRVTYLNWAFNVRMSTVSGPAVYDVRFKGERIAYEIALNEMASFYSGFAPWMQVTNYVVSGLMVDQQVRSLVPGADCPETATLISQPILNMLGDSTSVNYTTFCLFEHNNGIPLRRHLSYTVADGGFYGGMLDSALVLRSALTISNDDYIIDFIFHQNGALETKVLTTGYILGNVYSEAEGRYGFRIGENLLGNLHHQMFHFKVDLDVAGTQNMYKTLDIQREVVARSDDASKDWVQNKIVSQLKTSELDAVHLYSFDQPKYHIVFNNFSQNAYSENRGYRVQIDGMTKSLLPENVGNERTIPWSRHQMVVTKHKDSEVRSSSSYAVYDSAAPVVNFSDFYQDNDSIVNEDLVLWITCGTYHIPRTEDLPLKSSVGPKVGFTLLPFNYHNECPSTSSRDAVYIQHRNPLDHRQGVDITRNGNRNDQCLTPESTLEKDLLSNPDLVLETNHQNHNY</sequence>
<evidence type="ECO:0000313" key="12">
    <source>
        <dbReference type="RefSeq" id="XP_055860371.1"/>
    </source>
</evidence>
<dbReference type="SUPFAM" id="SSF54416">
    <property type="entry name" value="Amine oxidase N-terminal region"/>
    <property type="match status" value="2"/>
</dbReference>
<evidence type="ECO:0000259" key="10">
    <source>
        <dbReference type="Pfam" id="PF02727"/>
    </source>
</evidence>
<dbReference type="OMA" id="NERTIPW"/>
<dbReference type="InterPro" id="IPR000269">
    <property type="entry name" value="Cu_amine_oxidase"/>
</dbReference>
<feature type="transmembrane region" description="Helical" evidence="8">
    <location>
        <begin position="14"/>
        <end position="37"/>
    </location>
</feature>
<dbReference type="GO" id="GO:0005886">
    <property type="term" value="C:plasma membrane"/>
    <property type="evidence" value="ECO:0007669"/>
    <property type="project" value="TreeGrafter"/>
</dbReference>
<dbReference type="InterPro" id="IPR036460">
    <property type="entry name" value="Cu_amine_oxidase_C_sf"/>
</dbReference>
<dbReference type="GO" id="GO:0008131">
    <property type="term" value="F:primary methylamine oxidase activity"/>
    <property type="evidence" value="ECO:0007669"/>
    <property type="project" value="InterPro"/>
</dbReference>
<keyword evidence="8" id="KW-0472">Membrane</keyword>
<evidence type="ECO:0000256" key="2">
    <source>
        <dbReference type="ARBA" id="ARBA00022723"/>
    </source>
</evidence>
<dbReference type="InterPro" id="IPR049947">
    <property type="entry name" value="Cu_Am_Ox_Cu-bd"/>
</dbReference>
<dbReference type="GO" id="GO:0048038">
    <property type="term" value="F:quinone binding"/>
    <property type="evidence" value="ECO:0007669"/>
    <property type="project" value="InterPro"/>
</dbReference>
<dbReference type="AlphaFoldDB" id="A0A9W2YCD6"/>
<evidence type="ECO:0000256" key="8">
    <source>
        <dbReference type="SAM" id="Phobius"/>
    </source>
</evidence>
<reference evidence="12" key="1">
    <citation type="submission" date="2025-08" db="UniProtKB">
        <authorList>
            <consortium name="RefSeq"/>
        </authorList>
    </citation>
    <scope>IDENTIFICATION</scope>
</reference>
<evidence type="ECO:0000256" key="4">
    <source>
        <dbReference type="ARBA" id="ARBA00023002"/>
    </source>
</evidence>
<feature type="region of interest" description="Disordered" evidence="7">
    <location>
        <begin position="340"/>
        <end position="365"/>
    </location>
</feature>
<evidence type="ECO:0000256" key="3">
    <source>
        <dbReference type="ARBA" id="ARBA00022772"/>
    </source>
</evidence>
<evidence type="ECO:0000256" key="1">
    <source>
        <dbReference type="ARBA" id="ARBA00007983"/>
    </source>
</evidence>
<dbReference type="EC" id="1.4.3.-" evidence="6"/>
<dbReference type="PANTHER" id="PTHR10638">
    <property type="entry name" value="COPPER AMINE OXIDASE"/>
    <property type="match status" value="1"/>
</dbReference>
<dbReference type="PANTHER" id="PTHR10638:SF20">
    <property type="entry name" value="AMINE OXIDASE"/>
    <property type="match status" value="1"/>
</dbReference>
<keyword evidence="8" id="KW-0812">Transmembrane</keyword>
<dbReference type="InterPro" id="IPR015800">
    <property type="entry name" value="Cu_amine_oxidase_N2"/>
</dbReference>
<dbReference type="InterPro" id="IPR015798">
    <property type="entry name" value="Cu_amine_oxidase_C"/>
</dbReference>
<accession>A0A9W2YCD6</accession>
<evidence type="ECO:0000256" key="6">
    <source>
        <dbReference type="RuleBase" id="RU000672"/>
    </source>
</evidence>
<keyword evidence="8" id="KW-1133">Transmembrane helix</keyword>
<proteinExistence type="inferred from homology"/>
<dbReference type="GO" id="GO:0005507">
    <property type="term" value="F:copper ion binding"/>
    <property type="evidence" value="ECO:0007669"/>
    <property type="project" value="InterPro"/>
</dbReference>
<dbReference type="GeneID" id="106066558"/>